<dbReference type="InterPro" id="IPR051920">
    <property type="entry name" value="MPT_Adenylyltrnsfr/MoaC-Rel"/>
</dbReference>
<dbReference type="RefSeq" id="WP_166032748.1">
    <property type="nucleotide sequence ID" value="NZ_CP048877.1"/>
</dbReference>
<comment type="pathway">
    <text evidence="1">Cofactor biosynthesis; molybdopterin biosynthesis.</text>
</comment>
<reference evidence="3 4" key="1">
    <citation type="submission" date="2020-02" db="EMBL/GenBank/DDBJ databases">
        <title>Genome analysis of Thermosulfuriphilus ammonigenes ST65T, an anaerobic thermophilic chemolithoautotrophic bacterium isolated from a deep-sea hydrothermal vent.</title>
        <authorList>
            <person name="Slobodkina G."/>
            <person name="Allioux M."/>
            <person name="Merkel A."/>
            <person name="Alain K."/>
            <person name="Jebbar M."/>
            <person name="Slobodkin A."/>
        </authorList>
    </citation>
    <scope>NUCLEOTIDE SEQUENCE [LARGE SCALE GENOMIC DNA]</scope>
    <source>
        <strain evidence="3 4">ST65</strain>
    </source>
</reference>
<organism evidence="3 4">
    <name type="scientific">Thermosulfuriphilus ammonigenes</name>
    <dbReference type="NCBI Taxonomy" id="1936021"/>
    <lineage>
        <taxon>Bacteria</taxon>
        <taxon>Pseudomonadati</taxon>
        <taxon>Thermodesulfobacteriota</taxon>
        <taxon>Thermodesulfobacteria</taxon>
        <taxon>Thermodesulfobacteriales</taxon>
        <taxon>Thermodesulfobacteriaceae</taxon>
        <taxon>Thermosulfuriphilus</taxon>
    </lineage>
</organism>
<evidence type="ECO:0000256" key="1">
    <source>
        <dbReference type="ARBA" id="ARBA00005046"/>
    </source>
</evidence>
<evidence type="ECO:0000256" key="2">
    <source>
        <dbReference type="ARBA" id="ARBA00023150"/>
    </source>
</evidence>
<dbReference type="CDD" id="cd00886">
    <property type="entry name" value="MogA_MoaB"/>
    <property type="match status" value="1"/>
</dbReference>
<keyword evidence="4" id="KW-1185">Reference proteome</keyword>
<proteinExistence type="predicted"/>
<dbReference type="SMART" id="SM00852">
    <property type="entry name" value="MoCF_biosynth"/>
    <property type="match status" value="1"/>
</dbReference>
<dbReference type="PANTHER" id="PTHR43764">
    <property type="entry name" value="MOLYBDENUM COFACTOR BIOSYNTHESIS"/>
    <property type="match status" value="1"/>
</dbReference>
<evidence type="ECO:0000313" key="3">
    <source>
        <dbReference type="EMBL" id="QIJ72531.1"/>
    </source>
</evidence>
<dbReference type="AlphaFoldDB" id="A0A6G7PYD4"/>
<dbReference type="EMBL" id="CP048877">
    <property type="protein sequence ID" value="QIJ72531.1"/>
    <property type="molecule type" value="Genomic_DNA"/>
</dbReference>
<dbReference type="InterPro" id="IPR001453">
    <property type="entry name" value="MoaB/Mog_dom"/>
</dbReference>
<gene>
    <name evidence="3" type="ORF">G4V39_09720</name>
</gene>
<protein>
    <submittedName>
        <fullName evidence="3">MogA/MoaB family molybdenum cofactor biosynthesis protein</fullName>
    </submittedName>
</protein>
<dbReference type="GO" id="GO:0006777">
    <property type="term" value="P:Mo-molybdopterin cofactor biosynthetic process"/>
    <property type="evidence" value="ECO:0007669"/>
    <property type="project" value="UniProtKB-KW"/>
</dbReference>
<evidence type="ECO:0000313" key="4">
    <source>
        <dbReference type="Proteomes" id="UP000502179"/>
    </source>
</evidence>
<accession>A0A6G7PYD4</accession>
<sequence length="163" mass="17432">MRYSAGILIISDSRSQGRAEDTCAPLMKRLLQEAGFNVVADRVIPDDYETILSKLVDWSDQKGLALILTSGGTGLSPRDVTPEATRAAIEREIPGIPEAIRIEGLKATPRAMLSRAVAGVRGRSLIINLPGSPKAVEESLGVILPVLEHAIKKILGDPTPCAR</sequence>
<dbReference type="NCBIfam" id="TIGR00177">
    <property type="entry name" value="molyb_syn"/>
    <property type="match status" value="1"/>
</dbReference>
<keyword evidence="2" id="KW-0501">Molybdenum cofactor biosynthesis</keyword>
<dbReference type="SUPFAM" id="SSF53218">
    <property type="entry name" value="Molybdenum cofactor biosynthesis proteins"/>
    <property type="match status" value="1"/>
</dbReference>
<dbReference type="PANTHER" id="PTHR43764:SF1">
    <property type="entry name" value="MOLYBDOPTERIN MOLYBDOTRANSFERASE"/>
    <property type="match status" value="1"/>
</dbReference>
<dbReference type="Proteomes" id="UP000502179">
    <property type="component" value="Chromosome"/>
</dbReference>
<dbReference type="Pfam" id="PF00994">
    <property type="entry name" value="MoCF_biosynth"/>
    <property type="match status" value="1"/>
</dbReference>
<name>A0A6G7PYD4_9BACT</name>
<dbReference type="KEGG" id="tav:G4V39_09720"/>
<dbReference type="Gene3D" id="3.40.980.10">
    <property type="entry name" value="MoaB/Mog-like domain"/>
    <property type="match status" value="1"/>
</dbReference>
<dbReference type="InterPro" id="IPR036425">
    <property type="entry name" value="MoaB/Mog-like_dom_sf"/>
</dbReference>